<dbReference type="PANTHER" id="PTHR43191:SF2">
    <property type="entry name" value="RRNA METHYLTRANSFERASE 3, MITOCHONDRIAL"/>
    <property type="match status" value="1"/>
</dbReference>
<evidence type="ECO:0000313" key="6">
    <source>
        <dbReference type="Proteomes" id="UP000228758"/>
    </source>
</evidence>
<gene>
    <name evidence="5" type="ORF">CLV46_0549</name>
</gene>
<dbReference type="OrthoDB" id="9785673at2"/>
<dbReference type="PANTHER" id="PTHR43191">
    <property type="entry name" value="RRNA METHYLTRANSFERASE 3"/>
    <property type="match status" value="1"/>
</dbReference>
<dbReference type="EMBL" id="PGFF01000001">
    <property type="protein sequence ID" value="PJJ71015.1"/>
    <property type="molecule type" value="Genomic_DNA"/>
</dbReference>
<sequence>MRITTRNARFQQWESYLGNRTKRTRAGVFLVQGVRPISLALDAGWPIDTVIHRVGALSEWANGVLDRAPRDADRVAMSEELMRELGEKDAGAPEVLLVATQRHPSLDDLELADDALVVVADRSSSPGNLGTLIRSADAFGAAAVVTTGHAADPYDPQCVRATTGSLFGIPVVQAESAEAVLAWRDRRESRLTVVGLDERGDRDLFDADLRSGTVLVVGNETRGMSRAWPDGCDVIARIPIGGSASSLSAPSAGTVALYEASRQRLGR</sequence>
<dbReference type="Gene3D" id="3.30.1330.30">
    <property type="match status" value="1"/>
</dbReference>
<dbReference type="GO" id="GO:0006396">
    <property type="term" value="P:RNA processing"/>
    <property type="evidence" value="ECO:0007669"/>
    <property type="project" value="InterPro"/>
</dbReference>
<reference evidence="5 6" key="1">
    <citation type="submission" date="2017-11" db="EMBL/GenBank/DDBJ databases">
        <title>Genomic Encyclopedia of Archaeal and Bacterial Type Strains, Phase II (KMG-II): From Individual Species to Whole Genera.</title>
        <authorList>
            <person name="Goeker M."/>
        </authorList>
    </citation>
    <scope>NUCLEOTIDE SEQUENCE [LARGE SCALE GENOMIC DNA]</scope>
    <source>
        <strain evidence="5 6">DSM 27393</strain>
    </source>
</reference>
<dbReference type="GO" id="GO:0008173">
    <property type="term" value="F:RNA methyltransferase activity"/>
    <property type="evidence" value="ECO:0007669"/>
    <property type="project" value="InterPro"/>
</dbReference>
<evidence type="ECO:0000259" key="4">
    <source>
        <dbReference type="Pfam" id="PF22655"/>
    </source>
</evidence>
<dbReference type="InterPro" id="IPR029028">
    <property type="entry name" value="Alpha/beta_knot_MTases"/>
</dbReference>
<dbReference type="InterPro" id="IPR001537">
    <property type="entry name" value="SpoU_MeTrfase"/>
</dbReference>
<name>A0A2M9CGN8_9MICO</name>
<keyword evidence="2 5" id="KW-0808">Transferase</keyword>
<dbReference type="InterPro" id="IPR054578">
    <property type="entry name" value="SpoU_sub_bind-like_N"/>
</dbReference>
<evidence type="ECO:0000256" key="1">
    <source>
        <dbReference type="ARBA" id="ARBA00022603"/>
    </source>
</evidence>
<dbReference type="InterPro" id="IPR051259">
    <property type="entry name" value="rRNA_Methyltransferase"/>
</dbReference>
<keyword evidence="1 5" id="KW-0489">Methyltransferase</keyword>
<keyword evidence="6" id="KW-1185">Reference proteome</keyword>
<dbReference type="GO" id="GO:0032259">
    <property type="term" value="P:methylation"/>
    <property type="evidence" value="ECO:0007669"/>
    <property type="project" value="UniProtKB-KW"/>
</dbReference>
<comment type="caution">
    <text evidence="5">The sequence shown here is derived from an EMBL/GenBank/DDBJ whole genome shotgun (WGS) entry which is preliminary data.</text>
</comment>
<evidence type="ECO:0000313" key="5">
    <source>
        <dbReference type="EMBL" id="PJJ71015.1"/>
    </source>
</evidence>
<evidence type="ECO:0000256" key="2">
    <source>
        <dbReference type="ARBA" id="ARBA00022679"/>
    </source>
</evidence>
<dbReference type="SUPFAM" id="SSF55315">
    <property type="entry name" value="L30e-like"/>
    <property type="match status" value="1"/>
</dbReference>
<dbReference type="Pfam" id="PF22655">
    <property type="entry name" value="SpoU_sub_bind_like"/>
    <property type="match status" value="1"/>
</dbReference>
<dbReference type="Gene3D" id="3.40.1280.10">
    <property type="match status" value="1"/>
</dbReference>
<dbReference type="AlphaFoldDB" id="A0A2M9CGN8"/>
<dbReference type="Pfam" id="PF00588">
    <property type="entry name" value="SpoU_methylase"/>
    <property type="match status" value="1"/>
</dbReference>
<accession>A0A2M9CGN8</accession>
<proteinExistence type="predicted"/>
<evidence type="ECO:0000259" key="3">
    <source>
        <dbReference type="Pfam" id="PF00588"/>
    </source>
</evidence>
<protein>
    <submittedName>
        <fullName evidence="5">TrmH family RNA methyltransferase</fullName>
    </submittedName>
</protein>
<dbReference type="GO" id="GO:0003723">
    <property type="term" value="F:RNA binding"/>
    <property type="evidence" value="ECO:0007669"/>
    <property type="project" value="InterPro"/>
</dbReference>
<dbReference type="Proteomes" id="UP000228758">
    <property type="component" value="Unassembled WGS sequence"/>
</dbReference>
<dbReference type="SUPFAM" id="SSF75217">
    <property type="entry name" value="alpha/beta knot"/>
    <property type="match status" value="1"/>
</dbReference>
<organism evidence="5 6">
    <name type="scientific">Diaminobutyricimonas aerilata</name>
    <dbReference type="NCBI Taxonomy" id="1162967"/>
    <lineage>
        <taxon>Bacteria</taxon>
        <taxon>Bacillati</taxon>
        <taxon>Actinomycetota</taxon>
        <taxon>Actinomycetes</taxon>
        <taxon>Micrococcales</taxon>
        <taxon>Microbacteriaceae</taxon>
        <taxon>Diaminobutyricimonas</taxon>
    </lineage>
</organism>
<feature type="domain" description="SpoU L30e-like N-terminal" evidence="4">
    <location>
        <begin position="7"/>
        <end position="96"/>
    </location>
</feature>
<dbReference type="RefSeq" id="WP_100363371.1">
    <property type="nucleotide sequence ID" value="NZ_PGFF01000001.1"/>
</dbReference>
<dbReference type="InterPro" id="IPR029026">
    <property type="entry name" value="tRNA_m1G_MTases_N"/>
</dbReference>
<feature type="domain" description="tRNA/rRNA methyltransferase SpoU type" evidence="3">
    <location>
        <begin position="116"/>
        <end position="258"/>
    </location>
</feature>
<dbReference type="InterPro" id="IPR029064">
    <property type="entry name" value="Ribosomal_eL30-like_sf"/>
</dbReference>